<dbReference type="PANTHER" id="PTHR46560:SF3">
    <property type="entry name" value="ZP DOMAIN-CONTAINING PROTEIN"/>
    <property type="match status" value="1"/>
</dbReference>
<accession>A0A132AM35</accession>
<evidence type="ECO:0000313" key="2">
    <source>
        <dbReference type="Proteomes" id="UP000616769"/>
    </source>
</evidence>
<dbReference type="SMART" id="SM00241">
    <property type="entry name" value="ZP"/>
    <property type="match status" value="1"/>
</dbReference>
<dbReference type="InterPro" id="IPR001507">
    <property type="entry name" value="ZP_dom"/>
</dbReference>
<reference evidence="1 2" key="1">
    <citation type="journal article" date="2015" name="Parasit. Vectors">
        <title>Draft genome of the scabies mite.</title>
        <authorList>
            <person name="Rider S.D.Jr."/>
            <person name="Morgan M.S."/>
            <person name="Arlian L.G."/>
        </authorList>
    </citation>
    <scope>NUCLEOTIDE SEQUENCE [LARGE SCALE GENOMIC DNA]</scope>
    <source>
        <strain evidence="1">Arlian Lab</strain>
    </source>
</reference>
<dbReference type="VEuPathDB" id="VectorBase:SSCA007140"/>
<protein>
    <submittedName>
        <fullName evidence="1">Zona pellucida-like domain containing protein 12</fullName>
    </submittedName>
</protein>
<dbReference type="EMBL" id="JXLN01018277">
    <property type="protein sequence ID" value="KPM11909.1"/>
    <property type="molecule type" value="Genomic_DNA"/>
</dbReference>
<proteinExistence type="predicted"/>
<dbReference type="PROSITE" id="PS51034">
    <property type="entry name" value="ZP_2"/>
    <property type="match status" value="1"/>
</dbReference>
<organism evidence="1 2">
    <name type="scientific">Sarcoptes scabiei</name>
    <name type="common">Itch mite</name>
    <name type="synonym">Acarus scabiei</name>
    <dbReference type="NCBI Taxonomy" id="52283"/>
    <lineage>
        <taxon>Eukaryota</taxon>
        <taxon>Metazoa</taxon>
        <taxon>Ecdysozoa</taxon>
        <taxon>Arthropoda</taxon>
        <taxon>Chelicerata</taxon>
        <taxon>Arachnida</taxon>
        <taxon>Acari</taxon>
        <taxon>Acariformes</taxon>
        <taxon>Sarcoptiformes</taxon>
        <taxon>Astigmata</taxon>
        <taxon>Psoroptidia</taxon>
        <taxon>Sarcoptoidea</taxon>
        <taxon>Sarcoptidae</taxon>
        <taxon>Sarcoptinae</taxon>
        <taxon>Sarcoptes</taxon>
    </lineage>
</organism>
<comment type="caution">
    <text evidence="1">The sequence shown here is derived from an EMBL/GenBank/DDBJ whole genome shotgun (WGS) entry which is preliminary data.</text>
</comment>
<name>A0A132AM35_SARSC</name>
<gene>
    <name evidence="1" type="ORF">QR98_0104880</name>
</gene>
<evidence type="ECO:0000313" key="1">
    <source>
        <dbReference type="EMBL" id="KPM11909.1"/>
    </source>
</evidence>
<sequence>MNSGEKIIKKKSKSSDCQLDGANHIKSARLTSDFILSNQQSSSPSSSSRIAATTTTLIPEVVTVNGDNGGGVISTIAANVANNLPQRITVNPTTSSLASSSSFLSPSTLSELEKINQSFSNGFKSNTIGSNQTDPNISYDNNTNPENRLRWVDFGRHQGYPPRLPSIPGIPSGFRNPLATPPTTTSTQGFPLVASTTTTTTTTTTEASIEPIGMYDSGASFLTGSLGSNNLGFNINNPNLEDEIMFNVPNSNNMRRYNITRVEHIVAECSDEYMKVVVRFNGTFTGLIYSSGYVHDPNCIYVNGSGRNYYEFFIRLNQCGTLGRQEMYHPSMPGEARRRDQLMWNTLSIQYNAMIEEEFDEHFRLTCEYGSDFWKTVSFPGVNVEINTGSPVVFTINPPQCQMEIRRGFGIAGTRTSGPVTVGDPLTLLIHMKSDKVGFDILVKNCIAHNGAAQRMQLIDSNGCVTNDKLISPFRGTYNAENGHQVSLFAYLKAFRYCLEVKNIQKKKPFLPRS</sequence>
<dbReference type="PANTHER" id="PTHR46560">
    <property type="entry name" value="CYPHER, ISOFORM B"/>
    <property type="match status" value="1"/>
</dbReference>
<dbReference type="Proteomes" id="UP000616769">
    <property type="component" value="Unassembled WGS sequence"/>
</dbReference>
<dbReference type="AlphaFoldDB" id="A0A132AM35"/>
<dbReference type="OrthoDB" id="6333343at2759"/>